<proteinExistence type="predicted"/>
<evidence type="ECO:0000256" key="1">
    <source>
        <dbReference type="SAM" id="MobiDB-lite"/>
    </source>
</evidence>
<dbReference type="Proteomes" id="UP000196655">
    <property type="component" value="Unassembled WGS sequence"/>
</dbReference>
<name>A0A211ZSX9_9PROT</name>
<evidence type="ECO:0000313" key="2">
    <source>
        <dbReference type="EMBL" id="OWJ68286.1"/>
    </source>
</evidence>
<feature type="region of interest" description="Disordered" evidence="1">
    <location>
        <begin position="1"/>
        <end position="166"/>
    </location>
</feature>
<keyword evidence="3" id="KW-1185">Reference proteome</keyword>
<dbReference type="EMBL" id="NHON01000006">
    <property type="protein sequence ID" value="OWJ68286.1"/>
    <property type="molecule type" value="Genomic_DNA"/>
</dbReference>
<feature type="compositionally biased region" description="Polar residues" evidence="1">
    <location>
        <begin position="140"/>
        <end position="151"/>
    </location>
</feature>
<organism evidence="2 3">
    <name type="scientific">Inquilinus limosus</name>
    <dbReference type="NCBI Taxonomy" id="171674"/>
    <lineage>
        <taxon>Bacteria</taxon>
        <taxon>Pseudomonadati</taxon>
        <taxon>Pseudomonadota</taxon>
        <taxon>Alphaproteobacteria</taxon>
        <taxon>Rhodospirillales</taxon>
        <taxon>Rhodospirillaceae</taxon>
        <taxon>Inquilinus</taxon>
    </lineage>
</organism>
<feature type="compositionally biased region" description="Basic residues" evidence="1">
    <location>
        <begin position="30"/>
        <end position="42"/>
    </location>
</feature>
<accession>A0A211ZSX9</accession>
<protein>
    <submittedName>
        <fullName evidence="2">Uncharacterized protein</fullName>
    </submittedName>
</protein>
<sequence length="166" mass="17556">MGPGLAATDRRWPGGSGPARLGQDPLDHGLHRRRDVATRRQRATGFPRHLSLAWARPDRIDDHQGAGPVGQRRHADLVRRGRRRAAQADHDSVGGGSDEGQRAGPGRRPLSADADGRLHAPPASGLTAGSIWRTGRRQACGQTPSSSTSKISVAFGGMTPPAPRAP</sequence>
<reference evidence="3" key="1">
    <citation type="submission" date="2017-05" db="EMBL/GenBank/DDBJ databases">
        <authorList>
            <person name="Macchi M."/>
            <person name="Festa S."/>
            <person name="Coppotelli B.M."/>
            <person name="Morelli I.S."/>
        </authorList>
    </citation>
    <scope>NUCLEOTIDE SEQUENCE [LARGE SCALE GENOMIC DNA]</scope>
    <source>
        <strain evidence="3">I</strain>
    </source>
</reference>
<comment type="caution">
    <text evidence="2">The sequence shown here is derived from an EMBL/GenBank/DDBJ whole genome shotgun (WGS) entry which is preliminary data.</text>
</comment>
<gene>
    <name evidence="2" type="ORF">BWR60_05140</name>
</gene>
<dbReference type="AlphaFoldDB" id="A0A211ZSX9"/>
<evidence type="ECO:0000313" key="3">
    <source>
        <dbReference type="Proteomes" id="UP000196655"/>
    </source>
</evidence>